<dbReference type="Proteomes" id="UP000298438">
    <property type="component" value="Unassembled WGS sequence"/>
</dbReference>
<comment type="subcellular location">
    <subcellularLocation>
        <location evidence="9">Cell membrane</location>
        <topology evidence="9">Lipid-anchor</topology>
    </subcellularLocation>
    <subcellularLocation>
        <location evidence="1">Membrane</location>
    </subcellularLocation>
</comment>
<proteinExistence type="inferred from homology"/>
<evidence type="ECO:0000256" key="7">
    <source>
        <dbReference type="ARBA" id="ARBA00023139"/>
    </source>
</evidence>
<evidence type="ECO:0000256" key="6">
    <source>
        <dbReference type="ARBA" id="ARBA00023136"/>
    </source>
</evidence>
<evidence type="ECO:0000256" key="1">
    <source>
        <dbReference type="ARBA" id="ARBA00004370"/>
    </source>
</evidence>
<reference evidence="10 11" key="1">
    <citation type="submission" date="2019-03" db="EMBL/GenBank/DDBJ databases">
        <title>Draft Genome Sequence of Massilia arenosa sp. nov., a Novel Massilia Species Isolated from a Sandy-loam Maize Soil.</title>
        <authorList>
            <person name="Raths R."/>
            <person name="Peta V."/>
            <person name="Bucking H."/>
        </authorList>
    </citation>
    <scope>NUCLEOTIDE SEQUENCE [LARGE SCALE GENOMIC DNA]</scope>
    <source>
        <strain evidence="10 11">MC02</strain>
    </source>
</reference>
<dbReference type="AlphaFoldDB" id="A0A4Y9S4P5"/>
<keyword evidence="11" id="KW-1185">Reference proteome</keyword>
<dbReference type="OrthoDB" id="9770517at2"/>
<dbReference type="Gene3D" id="1.20.1600.10">
    <property type="entry name" value="Outer membrane efflux proteins (OEP)"/>
    <property type="match status" value="1"/>
</dbReference>
<comment type="caution">
    <text evidence="10">The sequence shown here is derived from an EMBL/GenBank/DDBJ whole genome shotgun (WGS) entry which is preliminary data.</text>
</comment>
<dbReference type="PROSITE" id="PS51257">
    <property type="entry name" value="PROKAR_LIPOPROTEIN"/>
    <property type="match status" value="1"/>
</dbReference>
<dbReference type="GO" id="GO:0005886">
    <property type="term" value="C:plasma membrane"/>
    <property type="evidence" value="ECO:0007669"/>
    <property type="project" value="UniProtKB-SubCell"/>
</dbReference>
<evidence type="ECO:0000256" key="2">
    <source>
        <dbReference type="ARBA" id="ARBA00007613"/>
    </source>
</evidence>
<dbReference type="GO" id="GO:0015562">
    <property type="term" value="F:efflux transmembrane transporter activity"/>
    <property type="evidence" value="ECO:0007669"/>
    <property type="project" value="InterPro"/>
</dbReference>
<evidence type="ECO:0000313" key="11">
    <source>
        <dbReference type="Proteomes" id="UP000298438"/>
    </source>
</evidence>
<dbReference type="NCBIfam" id="TIGR01845">
    <property type="entry name" value="outer_NodT"/>
    <property type="match status" value="1"/>
</dbReference>
<feature type="signal peptide" evidence="9">
    <location>
        <begin position="1"/>
        <end position="23"/>
    </location>
</feature>
<sequence length="481" mass="51867">MTLKPLAAAALALLLAACAHVPADRSVAKQADVTAITLASDIKLASEGWPAAQWWTEYKDPQLDALMARALKGGPSLGTAAARIASAESLLAFQRADGGIEANLVAGANRQRYSGTGLFPAPIGGAYFTDESVQLQTRYDFDWWGKTKAQVAATAGEVNARRAEYALAEQSLAAEVAQSYFALQSAWARDAILAELDKTQTAMEQDRARRVAAGLSPSGEVQTVRQLLADVRQQRAHVQSLALREREALRALLGESGDALADLKPRPLPELQHALPSRLGIELLARRADLQAARWRVESTLSKIEVARAAYYPDINFSASIGLDTISLSKLLNWNSRTLAFGPSTSVPLFDTQRLDARLDAARNERNEIVADYNQRVYTVVRTVAQAGVDVKDIDRQRAEHEGATAATVALLRGAEAKVKQGLVDKGFLLNAQANALRQQDIGLQLNAQRLTAEVALVRALGGGYRHDTLPPVAALTKPTK</sequence>
<name>A0A4Y9S4P5_9BURK</name>
<dbReference type="RefSeq" id="WP_135208267.1">
    <property type="nucleotide sequence ID" value="NZ_SPVF01000210.1"/>
</dbReference>
<evidence type="ECO:0000256" key="3">
    <source>
        <dbReference type="ARBA" id="ARBA00022452"/>
    </source>
</evidence>
<feature type="chain" id="PRO_5021512553" evidence="9">
    <location>
        <begin position="24"/>
        <end position="481"/>
    </location>
</feature>
<dbReference type="Pfam" id="PF02321">
    <property type="entry name" value="OEP"/>
    <property type="match status" value="2"/>
</dbReference>
<dbReference type="PANTHER" id="PTHR30203:SF20">
    <property type="entry name" value="MULTIDRUG RESISTANCE OUTER MEMBRANE PROTEIN MDTP-RELATED"/>
    <property type="match status" value="1"/>
</dbReference>
<keyword evidence="8 9" id="KW-0449">Lipoprotein</keyword>
<keyword evidence="3 9" id="KW-1134">Transmembrane beta strand</keyword>
<keyword evidence="4 9" id="KW-0812">Transmembrane</keyword>
<dbReference type="SUPFAM" id="SSF56954">
    <property type="entry name" value="Outer membrane efflux proteins (OEP)"/>
    <property type="match status" value="1"/>
</dbReference>
<evidence type="ECO:0000256" key="8">
    <source>
        <dbReference type="ARBA" id="ARBA00023288"/>
    </source>
</evidence>
<protein>
    <submittedName>
        <fullName evidence="10">Efflux transporter outer membrane subunit</fullName>
    </submittedName>
</protein>
<keyword evidence="5 9" id="KW-0732">Signal</keyword>
<keyword evidence="7 9" id="KW-0564">Palmitate</keyword>
<evidence type="ECO:0000313" key="10">
    <source>
        <dbReference type="EMBL" id="TFW16505.1"/>
    </source>
</evidence>
<gene>
    <name evidence="10" type="ORF">E4L96_16280</name>
</gene>
<accession>A0A4Y9S4P5</accession>
<keyword evidence="6 9" id="KW-0472">Membrane</keyword>
<dbReference type="Gene3D" id="2.20.200.10">
    <property type="entry name" value="Outer membrane efflux proteins (OEP)"/>
    <property type="match status" value="1"/>
</dbReference>
<dbReference type="EMBL" id="SPVF01000210">
    <property type="protein sequence ID" value="TFW16505.1"/>
    <property type="molecule type" value="Genomic_DNA"/>
</dbReference>
<organism evidence="10 11">
    <name type="scientific">Zemynaea arenosa</name>
    <dbReference type="NCBI Taxonomy" id="2561931"/>
    <lineage>
        <taxon>Bacteria</taxon>
        <taxon>Pseudomonadati</taxon>
        <taxon>Pseudomonadota</taxon>
        <taxon>Betaproteobacteria</taxon>
        <taxon>Burkholderiales</taxon>
        <taxon>Oxalobacteraceae</taxon>
        <taxon>Telluria group</taxon>
        <taxon>Zemynaea</taxon>
    </lineage>
</organism>
<evidence type="ECO:0000256" key="5">
    <source>
        <dbReference type="ARBA" id="ARBA00022729"/>
    </source>
</evidence>
<dbReference type="InterPro" id="IPR003423">
    <property type="entry name" value="OMP_efflux"/>
</dbReference>
<comment type="similarity">
    <text evidence="2 9">Belongs to the outer membrane factor (OMF) (TC 1.B.17) family.</text>
</comment>
<dbReference type="PANTHER" id="PTHR30203">
    <property type="entry name" value="OUTER MEMBRANE CATION EFFLUX PROTEIN"/>
    <property type="match status" value="1"/>
</dbReference>
<evidence type="ECO:0000256" key="9">
    <source>
        <dbReference type="RuleBase" id="RU362097"/>
    </source>
</evidence>
<evidence type="ECO:0000256" key="4">
    <source>
        <dbReference type="ARBA" id="ARBA00022692"/>
    </source>
</evidence>
<dbReference type="InterPro" id="IPR010131">
    <property type="entry name" value="MdtP/NodT-like"/>
</dbReference>